<dbReference type="EMBL" id="VWPK01000068">
    <property type="protein sequence ID" value="KAA5608768.1"/>
    <property type="molecule type" value="Genomic_DNA"/>
</dbReference>
<dbReference type="InterPro" id="IPR004155">
    <property type="entry name" value="PBS_lyase_HEAT"/>
</dbReference>
<keyword evidence="2" id="KW-1185">Reference proteome</keyword>
<dbReference type="AlphaFoldDB" id="A0A5M6IMJ4"/>
<dbReference type="InterPro" id="IPR016024">
    <property type="entry name" value="ARM-type_fold"/>
</dbReference>
<evidence type="ECO:0008006" key="3">
    <source>
        <dbReference type="Google" id="ProtNLM"/>
    </source>
</evidence>
<dbReference type="Pfam" id="PF13646">
    <property type="entry name" value="HEAT_2"/>
    <property type="match status" value="2"/>
</dbReference>
<organism evidence="1 2">
    <name type="scientific">Rhodovastum atsumiense</name>
    <dbReference type="NCBI Taxonomy" id="504468"/>
    <lineage>
        <taxon>Bacteria</taxon>
        <taxon>Pseudomonadati</taxon>
        <taxon>Pseudomonadota</taxon>
        <taxon>Alphaproteobacteria</taxon>
        <taxon>Acetobacterales</taxon>
        <taxon>Acetobacteraceae</taxon>
        <taxon>Rhodovastum</taxon>
    </lineage>
</organism>
<dbReference type="SMART" id="SM00567">
    <property type="entry name" value="EZ_HEAT"/>
    <property type="match status" value="5"/>
</dbReference>
<reference evidence="1 2" key="1">
    <citation type="submission" date="2019-09" db="EMBL/GenBank/DDBJ databases">
        <title>Genome sequence of Rhodovastum atsumiense, a diverse member of the Acetobacteraceae family of non-sulfur purple photosynthetic bacteria.</title>
        <authorList>
            <person name="Meyer T."/>
            <person name="Kyndt J."/>
        </authorList>
    </citation>
    <scope>NUCLEOTIDE SEQUENCE [LARGE SCALE GENOMIC DNA]</scope>
    <source>
        <strain evidence="1 2">DSM 21279</strain>
    </source>
</reference>
<sequence length="279" mass="30622">MEMRPQRHAASRHSRYICGFANYSVIDREIWHNVTSPARPGRWNRCSAVFLAMMQTRRWPGHRRSRGKAAMFLITPNSDDALACPEPERPLLVVLADLDAADPCVRRTAVREIARHSDATTAIPLLSVALRGETVRYVQHAVLSALIELATPAAIDVLIGVLSYEDAWMRNTAAMGLEEIGEPAAPRVRALLSAPDPDLRIAGMTTLAGMRHPPAIGWIIEAIRSDPDVNVCAAGVEALERIGTATAIPDLRALARRFPHDSYIGFAVDIVCERLETAP</sequence>
<accession>A0A5M6IMJ4</accession>
<name>A0A5M6IMJ4_9PROT</name>
<dbReference type="OrthoDB" id="7359267at2"/>
<dbReference type="SUPFAM" id="SSF48371">
    <property type="entry name" value="ARM repeat"/>
    <property type="match status" value="1"/>
</dbReference>
<evidence type="ECO:0000313" key="2">
    <source>
        <dbReference type="Proteomes" id="UP000325255"/>
    </source>
</evidence>
<dbReference type="Proteomes" id="UP000325255">
    <property type="component" value="Unassembled WGS sequence"/>
</dbReference>
<dbReference type="Gene3D" id="1.25.10.10">
    <property type="entry name" value="Leucine-rich Repeat Variant"/>
    <property type="match status" value="1"/>
</dbReference>
<comment type="caution">
    <text evidence="1">The sequence shown here is derived from an EMBL/GenBank/DDBJ whole genome shotgun (WGS) entry which is preliminary data.</text>
</comment>
<protein>
    <recommendedName>
        <fullName evidence="3">HEAT repeat domain-containing protein</fullName>
    </recommendedName>
</protein>
<proteinExistence type="predicted"/>
<evidence type="ECO:0000313" key="1">
    <source>
        <dbReference type="EMBL" id="KAA5608768.1"/>
    </source>
</evidence>
<gene>
    <name evidence="1" type="ORF">F1189_27380</name>
</gene>
<dbReference type="InterPro" id="IPR011989">
    <property type="entry name" value="ARM-like"/>
</dbReference>